<dbReference type="Gene3D" id="2.40.50.140">
    <property type="entry name" value="Nucleic acid-binding proteins"/>
    <property type="match status" value="1"/>
</dbReference>
<dbReference type="Proteomes" id="UP001237642">
    <property type="component" value="Unassembled WGS sequence"/>
</dbReference>
<gene>
    <name evidence="1" type="ORF">POM88_047637</name>
</gene>
<name>A0AAD8GTM8_9APIA</name>
<accession>A0AAD8GTM8</accession>
<reference evidence="1" key="1">
    <citation type="submission" date="2023-02" db="EMBL/GenBank/DDBJ databases">
        <title>Genome of toxic invasive species Heracleum sosnowskyi carries increased number of genes despite the absence of recent whole-genome duplications.</title>
        <authorList>
            <person name="Schelkunov M."/>
            <person name="Shtratnikova V."/>
            <person name="Makarenko M."/>
            <person name="Klepikova A."/>
            <person name="Omelchenko D."/>
            <person name="Novikova G."/>
            <person name="Obukhova E."/>
            <person name="Bogdanov V."/>
            <person name="Penin A."/>
            <person name="Logacheva M."/>
        </authorList>
    </citation>
    <scope>NUCLEOTIDE SEQUENCE</scope>
    <source>
        <strain evidence="1">Hsosn_3</strain>
        <tissue evidence="1">Leaf</tissue>
    </source>
</reference>
<keyword evidence="2" id="KW-1185">Reference proteome</keyword>
<comment type="caution">
    <text evidence="1">The sequence shown here is derived from an EMBL/GenBank/DDBJ whole genome shotgun (WGS) entry which is preliminary data.</text>
</comment>
<protein>
    <submittedName>
        <fullName evidence="1">Uncharacterized protein</fullName>
    </submittedName>
</protein>
<evidence type="ECO:0000313" key="1">
    <source>
        <dbReference type="EMBL" id="KAK1354381.1"/>
    </source>
</evidence>
<evidence type="ECO:0000313" key="2">
    <source>
        <dbReference type="Proteomes" id="UP001237642"/>
    </source>
</evidence>
<proteinExistence type="predicted"/>
<dbReference type="EMBL" id="JAUIZM010000011">
    <property type="protein sequence ID" value="KAK1354381.1"/>
    <property type="molecule type" value="Genomic_DNA"/>
</dbReference>
<sequence>MEGEGWFYNCCPRCACKVHATGRTSYCENITKETNDFKPRTNLELQHSLSSIRRQSSSSVFPFKTLSMAYLRTQTSLISPKVIKKFVGKKCAFDIKINAYNTERSYKEFTVYHRLTEFTTATYEKGDKELEEIAKNMQIKA</sequence>
<reference evidence="1" key="2">
    <citation type="submission" date="2023-05" db="EMBL/GenBank/DDBJ databases">
        <authorList>
            <person name="Schelkunov M.I."/>
        </authorList>
    </citation>
    <scope>NUCLEOTIDE SEQUENCE</scope>
    <source>
        <strain evidence="1">Hsosn_3</strain>
        <tissue evidence="1">Leaf</tissue>
    </source>
</reference>
<dbReference type="AlphaFoldDB" id="A0AAD8GTM8"/>
<dbReference type="InterPro" id="IPR012340">
    <property type="entry name" value="NA-bd_OB-fold"/>
</dbReference>
<organism evidence="1 2">
    <name type="scientific">Heracleum sosnowskyi</name>
    <dbReference type="NCBI Taxonomy" id="360622"/>
    <lineage>
        <taxon>Eukaryota</taxon>
        <taxon>Viridiplantae</taxon>
        <taxon>Streptophyta</taxon>
        <taxon>Embryophyta</taxon>
        <taxon>Tracheophyta</taxon>
        <taxon>Spermatophyta</taxon>
        <taxon>Magnoliopsida</taxon>
        <taxon>eudicotyledons</taxon>
        <taxon>Gunneridae</taxon>
        <taxon>Pentapetalae</taxon>
        <taxon>asterids</taxon>
        <taxon>campanulids</taxon>
        <taxon>Apiales</taxon>
        <taxon>Apiaceae</taxon>
        <taxon>Apioideae</taxon>
        <taxon>apioid superclade</taxon>
        <taxon>Tordylieae</taxon>
        <taxon>Tordyliinae</taxon>
        <taxon>Heracleum</taxon>
    </lineage>
</organism>